<dbReference type="InParanoid" id="A0A2P5FZZ1"/>
<dbReference type="OrthoDB" id="10448750at2759"/>
<comment type="caution">
    <text evidence="2">The sequence shown here is derived from an EMBL/GenBank/DDBJ whole genome shotgun (WGS) entry which is preliminary data.</text>
</comment>
<accession>A0A2P5FZZ1</accession>
<evidence type="ECO:0000313" key="3">
    <source>
        <dbReference type="Proteomes" id="UP000237000"/>
    </source>
</evidence>
<dbReference type="Proteomes" id="UP000237000">
    <property type="component" value="Unassembled WGS sequence"/>
</dbReference>
<proteinExistence type="predicted"/>
<feature type="compositionally biased region" description="Basic and acidic residues" evidence="1">
    <location>
        <begin position="58"/>
        <end position="69"/>
    </location>
</feature>
<sequence>VDEAEESNGKPSGESLGGGAATGGGEGDEEEAGGDETEGGDEERASFWKHLLHGHHSRTPEEERGDQHRQFPRFFERNRLILLGQGFGSGLGLGLGLVVRGRDEALDVEPCSDAIEGLGLGFLLEVGVRTGSGAVENWDWVAVVSPP</sequence>
<keyword evidence="3" id="KW-1185">Reference proteome</keyword>
<dbReference type="AlphaFoldDB" id="A0A2P5FZZ1"/>
<reference evidence="3" key="1">
    <citation type="submission" date="2016-06" db="EMBL/GenBank/DDBJ databases">
        <title>Parallel loss of symbiosis genes in relatives of nitrogen-fixing non-legume Parasponia.</title>
        <authorList>
            <person name="Van Velzen R."/>
            <person name="Holmer R."/>
            <person name="Bu F."/>
            <person name="Rutten L."/>
            <person name="Van Zeijl A."/>
            <person name="Liu W."/>
            <person name="Santuari L."/>
            <person name="Cao Q."/>
            <person name="Sharma T."/>
            <person name="Shen D."/>
            <person name="Roswanjaya Y."/>
            <person name="Wardhani T."/>
            <person name="Kalhor M.S."/>
            <person name="Jansen J."/>
            <person name="Van den Hoogen J."/>
            <person name="Gungor B."/>
            <person name="Hartog M."/>
            <person name="Hontelez J."/>
            <person name="Verver J."/>
            <person name="Yang W.-C."/>
            <person name="Schijlen E."/>
            <person name="Repin R."/>
            <person name="Schilthuizen M."/>
            <person name="Schranz E."/>
            <person name="Heidstra R."/>
            <person name="Miyata K."/>
            <person name="Fedorova E."/>
            <person name="Kohlen W."/>
            <person name="Bisseling T."/>
            <person name="Smit S."/>
            <person name="Geurts R."/>
        </authorList>
    </citation>
    <scope>NUCLEOTIDE SEQUENCE [LARGE SCALE GENOMIC DNA]</scope>
    <source>
        <strain evidence="3">cv. RG33-2</strain>
    </source>
</reference>
<feature type="compositionally biased region" description="Acidic residues" evidence="1">
    <location>
        <begin position="26"/>
        <end position="41"/>
    </location>
</feature>
<feature type="region of interest" description="Disordered" evidence="1">
    <location>
        <begin position="1"/>
        <end position="69"/>
    </location>
</feature>
<evidence type="ECO:0000313" key="2">
    <source>
        <dbReference type="EMBL" id="POO03354.1"/>
    </source>
</evidence>
<gene>
    <name evidence="2" type="ORF">TorRG33x02_005590</name>
</gene>
<evidence type="ECO:0000256" key="1">
    <source>
        <dbReference type="SAM" id="MobiDB-lite"/>
    </source>
</evidence>
<organism evidence="2 3">
    <name type="scientific">Trema orientale</name>
    <name type="common">Charcoal tree</name>
    <name type="synonym">Celtis orientalis</name>
    <dbReference type="NCBI Taxonomy" id="63057"/>
    <lineage>
        <taxon>Eukaryota</taxon>
        <taxon>Viridiplantae</taxon>
        <taxon>Streptophyta</taxon>
        <taxon>Embryophyta</taxon>
        <taxon>Tracheophyta</taxon>
        <taxon>Spermatophyta</taxon>
        <taxon>Magnoliopsida</taxon>
        <taxon>eudicotyledons</taxon>
        <taxon>Gunneridae</taxon>
        <taxon>Pentapetalae</taxon>
        <taxon>rosids</taxon>
        <taxon>fabids</taxon>
        <taxon>Rosales</taxon>
        <taxon>Cannabaceae</taxon>
        <taxon>Trema</taxon>
    </lineage>
</organism>
<protein>
    <submittedName>
        <fullName evidence="2">Uncharacterized protein</fullName>
    </submittedName>
</protein>
<feature type="compositionally biased region" description="Gly residues" evidence="1">
    <location>
        <begin position="15"/>
        <end position="25"/>
    </location>
</feature>
<feature type="non-terminal residue" evidence="2">
    <location>
        <position position="1"/>
    </location>
</feature>
<dbReference type="EMBL" id="JXTC01000002">
    <property type="protein sequence ID" value="POO03354.1"/>
    <property type="molecule type" value="Genomic_DNA"/>
</dbReference>
<name>A0A2P5FZZ1_TREOI</name>